<evidence type="ECO:0000259" key="5">
    <source>
        <dbReference type="Pfam" id="PF13407"/>
    </source>
</evidence>
<dbReference type="PANTHER" id="PTHR46847">
    <property type="entry name" value="D-ALLOSE-BINDING PERIPLASMIC PROTEIN-RELATED"/>
    <property type="match status" value="1"/>
</dbReference>
<dbReference type="InterPro" id="IPR028082">
    <property type="entry name" value="Peripla_BP_I"/>
</dbReference>
<keyword evidence="6" id="KW-0813">Transport</keyword>
<sequence length="339" mass="37484">MFRKKRVLSFILACIVLATFISCGASKKSEVTEEESSDLIVVGFSQPGAESAWRVALTDSVKEAFSESKGYKLIYKDGQSKQDNQIRDIRTFIQQGVDYIILSPIVETGWDTVLSEAKQAGIPVIICDRNVNVSNEALYTAFVGSDFKSQGEAAVSYLEKMYDSDGDGVTEDLNIVHIQGTLESSAQLGRSKALAKAMEEHNNWNIIAEDCGEFTKAKAREIMKNTLEEVDASDIDVLYCENDEEAMGAIAALNEAGVKYGVGSKITVVSFDATRNALELCMNGQINFVVECNPLQGPYLYNIVNMLNQGKTVPKITYVDENTFTPDELTEDYIQNRKY</sequence>
<name>A0A1H7LMX7_9FIRM</name>
<keyword evidence="7" id="KW-1185">Reference proteome</keyword>
<dbReference type="Gene3D" id="3.40.50.2300">
    <property type="match status" value="2"/>
</dbReference>
<dbReference type="SUPFAM" id="SSF53822">
    <property type="entry name" value="Periplasmic binding protein-like I"/>
    <property type="match status" value="1"/>
</dbReference>
<feature type="chain" id="PRO_5010381212" evidence="4">
    <location>
        <begin position="25"/>
        <end position="339"/>
    </location>
</feature>
<dbReference type="CDD" id="cd06309">
    <property type="entry name" value="PBP1_galactofuranose_YtfQ-like"/>
    <property type="match status" value="1"/>
</dbReference>
<dbReference type="GO" id="GO:0030313">
    <property type="term" value="C:cell envelope"/>
    <property type="evidence" value="ECO:0007669"/>
    <property type="project" value="UniProtKB-SubCell"/>
</dbReference>
<gene>
    <name evidence="6" type="ORF">SAMN02910377_02388</name>
</gene>
<proteinExistence type="inferred from homology"/>
<evidence type="ECO:0000313" key="7">
    <source>
        <dbReference type="Proteomes" id="UP000182321"/>
    </source>
</evidence>
<dbReference type="RefSeq" id="WP_074792053.1">
    <property type="nucleotide sequence ID" value="NZ_FNZX01000017.1"/>
</dbReference>
<feature type="domain" description="Periplasmic binding protein" evidence="5">
    <location>
        <begin position="42"/>
        <end position="311"/>
    </location>
</feature>
<dbReference type="Pfam" id="PF13407">
    <property type="entry name" value="Peripla_BP_4"/>
    <property type="match status" value="1"/>
</dbReference>
<dbReference type="AlphaFoldDB" id="A0A1H7LMX7"/>
<evidence type="ECO:0000313" key="6">
    <source>
        <dbReference type="EMBL" id="SEK99717.1"/>
    </source>
</evidence>
<dbReference type="EMBL" id="FNZX01000017">
    <property type="protein sequence ID" value="SEK99717.1"/>
    <property type="molecule type" value="Genomic_DNA"/>
</dbReference>
<keyword evidence="3 4" id="KW-0732">Signal</keyword>
<feature type="signal peptide" evidence="4">
    <location>
        <begin position="1"/>
        <end position="24"/>
    </location>
</feature>
<protein>
    <submittedName>
        <fullName evidence="6">Simple sugar transport system substrate-binding protein</fullName>
    </submittedName>
</protein>
<evidence type="ECO:0000256" key="2">
    <source>
        <dbReference type="ARBA" id="ARBA00007639"/>
    </source>
</evidence>
<evidence type="ECO:0000256" key="4">
    <source>
        <dbReference type="SAM" id="SignalP"/>
    </source>
</evidence>
<evidence type="ECO:0000256" key="3">
    <source>
        <dbReference type="ARBA" id="ARBA00022729"/>
    </source>
</evidence>
<dbReference type="PANTHER" id="PTHR46847:SF3">
    <property type="entry name" value="GALACTOFURANOSE-BINDING PROTEIN YTFQ"/>
    <property type="match status" value="1"/>
</dbReference>
<reference evidence="7" key="1">
    <citation type="submission" date="2016-10" db="EMBL/GenBank/DDBJ databases">
        <authorList>
            <person name="Varghese N."/>
        </authorList>
    </citation>
    <scope>NUCLEOTIDE SEQUENCE [LARGE SCALE GENOMIC DNA]</scope>
    <source>
        <strain evidence="7">ACV-9</strain>
    </source>
</reference>
<comment type="similarity">
    <text evidence="2">Belongs to the bacterial solute-binding protein 2 family.</text>
</comment>
<dbReference type="GO" id="GO:0030246">
    <property type="term" value="F:carbohydrate binding"/>
    <property type="evidence" value="ECO:0007669"/>
    <property type="project" value="UniProtKB-ARBA"/>
</dbReference>
<dbReference type="Proteomes" id="UP000182321">
    <property type="component" value="Unassembled WGS sequence"/>
</dbReference>
<comment type="subcellular location">
    <subcellularLocation>
        <location evidence="1">Cell envelope</location>
    </subcellularLocation>
</comment>
<accession>A0A1H7LMX7</accession>
<keyword evidence="6" id="KW-0762">Sugar transport</keyword>
<dbReference type="PROSITE" id="PS51257">
    <property type="entry name" value="PROKAR_LIPOPROTEIN"/>
    <property type="match status" value="1"/>
</dbReference>
<organism evidence="6 7">
    <name type="scientific">Pseudobutyrivibrio ruminis</name>
    <dbReference type="NCBI Taxonomy" id="46206"/>
    <lineage>
        <taxon>Bacteria</taxon>
        <taxon>Bacillati</taxon>
        <taxon>Bacillota</taxon>
        <taxon>Clostridia</taxon>
        <taxon>Lachnospirales</taxon>
        <taxon>Lachnospiraceae</taxon>
        <taxon>Pseudobutyrivibrio</taxon>
    </lineage>
</organism>
<dbReference type="InterPro" id="IPR025997">
    <property type="entry name" value="SBP_2_dom"/>
</dbReference>
<evidence type="ECO:0000256" key="1">
    <source>
        <dbReference type="ARBA" id="ARBA00004196"/>
    </source>
</evidence>